<keyword evidence="1" id="KW-0802">TPR repeat</keyword>
<dbReference type="InterPro" id="IPR019734">
    <property type="entry name" value="TPR_rpt"/>
</dbReference>
<evidence type="ECO:0000256" key="1">
    <source>
        <dbReference type="PROSITE-ProRule" id="PRU00339"/>
    </source>
</evidence>
<proteinExistence type="predicted"/>
<evidence type="ECO:0000313" key="3">
    <source>
        <dbReference type="Proteomes" id="UP001187682"/>
    </source>
</evidence>
<evidence type="ECO:0000313" key="2">
    <source>
        <dbReference type="EMBL" id="SPO06977.1"/>
    </source>
</evidence>
<accession>A0AAE8T0D2</accession>
<dbReference type="PANTHER" id="PTHR42345:SF2">
    <property type="entry name" value="HELICASE-LIKE PROTEIN"/>
    <property type="match status" value="1"/>
</dbReference>
<protein>
    <submittedName>
        <fullName evidence="2">Uncharacterized protein</fullName>
    </submittedName>
</protein>
<dbReference type="Proteomes" id="UP001187682">
    <property type="component" value="Unassembled WGS sequence"/>
</dbReference>
<dbReference type="Gene3D" id="1.25.40.10">
    <property type="entry name" value="Tetratricopeptide repeat domain"/>
    <property type="match status" value="1"/>
</dbReference>
<comment type="caution">
    <text evidence="2">The sequence shown here is derived from an EMBL/GenBank/DDBJ whole genome shotgun (WGS) entry which is preliminary data.</text>
</comment>
<dbReference type="InterPro" id="IPR011990">
    <property type="entry name" value="TPR-like_helical_dom_sf"/>
</dbReference>
<name>A0AAE8T0D2_9PEZI</name>
<gene>
    <name evidence="2" type="ORF">DNG_09671</name>
</gene>
<dbReference type="PROSITE" id="PS50005">
    <property type="entry name" value="TPR"/>
    <property type="match status" value="1"/>
</dbReference>
<feature type="repeat" description="TPR" evidence="1">
    <location>
        <begin position="333"/>
        <end position="366"/>
    </location>
</feature>
<dbReference type="PANTHER" id="PTHR42345">
    <property type="entry name" value="TPR_REGION DOMAIN-CONTAINING PROTEIN"/>
    <property type="match status" value="1"/>
</dbReference>
<dbReference type="EMBL" id="ONZQ02000018">
    <property type="protein sequence ID" value="SPO06977.1"/>
    <property type="molecule type" value="Genomic_DNA"/>
</dbReference>
<sequence length="857" mass="95971">MADSAGFIPGITAAWKRVVEIFDTPRDLAAEMKAIESHIVAKNEGCLMVGFFSPHPNNARVDATTYWGGCCKAHPLSPVDDYLKGFVKSEHASFDLYKRKQYTKNKPSKYDLPDEESVFFHAETFPQYENENVGTVTVEGFGIECWGYEGMSSKLRYQNVSVLNRMLPSVPATKLLRRVEELRRGGECFGRNPEKEEADLEEFFGKPGASYTRQNSHMSRMDLQVNDLVRSLNRDDIFANFLDGSSICTKWLGGKEQGGIGLLNMLWQMIIAKQLSMCLTIYNQTATDFTQRTLSSLIVQDLWFQNVEIKLTNMKIGPASLGAPATDEEAVKAARFEEDGDAAVRDGEYEKAADLYTAAVNIDPRKMGYRCKRAATLLTLKRWEDAEEDAYICTQVDPEDADGWSQLGMARLGVGLSKRAREAFQRSIAVSGDAATAAMRKDLKDAEEKIAADMRAIEMEPDSRKKLELEKAYRDQDWDLGTKTIEIHSLAHKRQVEGLILFAERMRWPYLNEMRNFAKTAYSNFQAGKELQPQLYDWMYGLTLPGMWMSFKIMSALILCTPSIADRCSVAPTFDCGLVTPHGSYWRARTVLGRVLGCLPGVISLCGWVGPCPAVDFDSTQPQEGEDAAPRHIRIEAQVVAPRKNVPNKEQRFVEDFRPNEATQRRDNEDIPTYLADMGDHNRWFTPKPPAHEPSTVTLKRIQLKALRPDGDIITGHISLPVNEAVINKQDHHVHLVFALESNEATVTYTLHTNPLFVTLPACREGPHEVHMREETIFRSDRVRTVDQLKGYTPKDDDGGVMIINATGTGAEVLARAWCSERGKHAVVRRQGGPCYTCAVRAASGIGLGVGVVIWVS</sequence>
<organism evidence="2 3">
    <name type="scientific">Cephalotrichum gorgonifer</name>
    <dbReference type="NCBI Taxonomy" id="2041049"/>
    <lineage>
        <taxon>Eukaryota</taxon>
        <taxon>Fungi</taxon>
        <taxon>Dikarya</taxon>
        <taxon>Ascomycota</taxon>
        <taxon>Pezizomycotina</taxon>
        <taxon>Sordariomycetes</taxon>
        <taxon>Hypocreomycetidae</taxon>
        <taxon>Microascales</taxon>
        <taxon>Microascaceae</taxon>
        <taxon>Cephalotrichum</taxon>
    </lineage>
</organism>
<dbReference type="SMART" id="SM00028">
    <property type="entry name" value="TPR"/>
    <property type="match status" value="3"/>
</dbReference>
<dbReference type="AlphaFoldDB" id="A0AAE8T0D2"/>
<keyword evidence="3" id="KW-1185">Reference proteome</keyword>
<dbReference type="SUPFAM" id="SSF48452">
    <property type="entry name" value="TPR-like"/>
    <property type="match status" value="1"/>
</dbReference>
<reference evidence="2" key="1">
    <citation type="submission" date="2018-03" db="EMBL/GenBank/DDBJ databases">
        <authorList>
            <person name="Guldener U."/>
        </authorList>
    </citation>
    <scope>NUCLEOTIDE SEQUENCE</scope>
</reference>